<evidence type="ECO:0000313" key="1">
    <source>
        <dbReference type="EnsemblMetazoa" id="OVOC7797.1"/>
    </source>
</evidence>
<protein>
    <submittedName>
        <fullName evidence="1">Uncharacterized protein</fullName>
    </submittedName>
</protein>
<evidence type="ECO:0000313" key="2">
    <source>
        <dbReference type="Proteomes" id="UP000024404"/>
    </source>
</evidence>
<dbReference type="EnsemblMetazoa" id="OVOC7797.1">
    <property type="protein sequence ID" value="OVOC7797.1"/>
    <property type="gene ID" value="WBGene00244606"/>
</dbReference>
<sequence>MVAVNITHRGYRVRCTQRWRYASSSRLLHVFSFTSTDDDTLSLHVYFGSSKRKWDEWMMKRSNNWLNVTKRKTVR</sequence>
<accession>A0A8R1U0W3</accession>
<name>A0A8R1U0W3_ONCVO</name>
<dbReference type="AlphaFoldDB" id="A0A8R1U0W3"/>
<organism evidence="1 2">
    <name type="scientific">Onchocerca volvulus</name>
    <dbReference type="NCBI Taxonomy" id="6282"/>
    <lineage>
        <taxon>Eukaryota</taxon>
        <taxon>Metazoa</taxon>
        <taxon>Ecdysozoa</taxon>
        <taxon>Nematoda</taxon>
        <taxon>Chromadorea</taxon>
        <taxon>Rhabditida</taxon>
        <taxon>Spirurina</taxon>
        <taxon>Spiruromorpha</taxon>
        <taxon>Filarioidea</taxon>
        <taxon>Onchocercidae</taxon>
        <taxon>Onchocerca</taxon>
    </lineage>
</organism>
<dbReference type="Proteomes" id="UP000024404">
    <property type="component" value="Unassembled WGS sequence"/>
</dbReference>
<dbReference type="EMBL" id="CMVM020000233">
    <property type="status" value="NOT_ANNOTATED_CDS"/>
    <property type="molecule type" value="Genomic_DNA"/>
</dbReference>
<reference evidence="1" key="2">
    <citation type="submission" date="2022-06" db="UniProtKB">
        <authorList>
            <consortium name="EnsemblMetazoa"/>
        </authorList>
    </citation>
    <scope>IDENTIFICATION</scope>
</reference>
<keyword evidence="2" id="KW-1185">Reference proteome</keyword>
<reference evidence="2" key="1">
    <citation type="submission" date="2013-10" db="EMBL/GenBank/DDBJ databases">
        <title>Genome sequencing of Onchocerca volvulus.</title>
        <authorList>
            <person name="Cotton J."/>
            <person name="Tsai J."/>
            <person name="Stanley E."/>
            <person name="Tracey A."/>
            <person name="Holroyd N."/>
            <person name="Lustigman S."/>
            <person name="Berriman M."/>
        </authorList>
    </citation>
    <scope>NUCLEOTIDE SEQUENCE</scope>
</reference>
<proteinExistence type="predicted"/>